<reference evidence="5 6" key="1">
    <citation type="submission" date="2018-08" db="EMBL/GenBank/DDBJ databases">
        <title>A genome reference for cultivated species of the human gut microbiota.</title>
        <authorList>
            <person name="Zou Y."/>
            <person name="Xue W."/>
            <person name="Luo G."/>
        </authorList>
    </citation>
    <scope>NUCLEOTIDE SEQUENCE [LARGE SCALE GENOMIC DNA]</scope>
    <source>
        <strain evidence="5 6">AM07-24</strain>
    </source>
</reference>
<sequence length="265" mass="29327">MALQYHTKLNTGDVAPYVLLPGDPKRVQVVASYWDEAHQVADNREHVTYTGTYKGMPISCTSTGMGCPSTAIAMEELARTGARTFLRIGTCGTFQDFIKNGDIIVFDSACRYDGTTDLYAPPEYPAAAHYQVINACVAAMEELQYPYHVGTTRTADTFFAGHPRPGSSFNDYWHSSWEHFFEDLKRMNVYGAEMEASIVLVLARLWGLRAGGIAVCLDNLLTVSGDEGRFDPDAQLEHSDHSIEKLSKAGCEALYALYLADQQKN</sequence>
<dbReference type="AlphaFoldDB" id="A0A415DYU1"/>
<dbReference type="OrthoDB" id="9772602at2"/>
<evidence type="ECO:0000256" key="1">
    <source>
        <dbReference type="ARBA" id="ARBA00010456"/>
    </source>
</evidence>
<dbReference type="GO" id="GO:0009164">
    <property type="term" value="P:nucleoside catabolic process"/>
    <property type="evidence" value="ECO:0007669"/>
    <property type="project" value="UniProtKB-ARBA"/>
</dbReference>
<dbReference type="Gene3D" id="3.40.50.1580">
    <property type="entry name" value="Nucleoside phosphorylase domain"/>
    <property type="match status" value="1"/>
</dbReference>
<dbReference type="CDD" id="cd17767">
    <property type="entry name" value="UP_EcUdp-like"/>
    <property type="match status" value="1"/>
</dbReference>
<dbReference type="InterPro" id="IPR000845">
    <property type="entry name" value="Nucleoside_phosphorylase_d"/>
</dbReference>
<comment type="similarity">
    <text evidence="1">Belongs to the PNP/UDP phosphorylase family.</text>
</comment>
<comment type="caution">
    <text evidence="5">The sequence shown here is derived from an EMBL/GenBank/DDBJ whole genome shotgun (WGS) entry which is preliminary data.</text>
</comment>
<evidence type="ECO:0000256" key="2">
    <source>
        <dbReference type="ARBA" id="ARBA00022676"/>
    </source>
</evidence>
<feature type="domain" description="Nucleoside phosphorylase" evidence="4">
    <location>
        <begin position="17"/>
        <end position="248"/>
    </location>
</feature>
<accession>A0A415DYU1</accession>
<dbReference type="GO" id="GO:0005829">
    <property type="term" value="C:cytosol"/>
    <property type="evidence" value="ECO:0007669"/>
    <property type="project" value="TreeGrafter"/>
</dbReference>
<dbReference type="PROSITE" id="PS01232">
    <property type="entry name" value="PNP_UDP_1"/>
    <property type="match status" value="1"/>
</dbReference>
<dbReference type="InterPro" id="IPR018016">
    <property type="entry name" value="Nucleoside_phosphorylase_CS"/>
</dbReference>
<evidence type="ECO:0000313" key="5">
    <source>
        <dbReference type="EMBL" id="RHJ85980.1"/>
    </source>
</evidence>
<proteinExistence type="inferred from homology"/>
<dbReference type="Proteomes" id="UP000284841">
    <property type="component" value="Unassembled WGS sequence"/>
</dbReference>
<dbReference type="PANTHER" id="PTHR43691">
    <property type="entry name" value="URIDINE PHOSPHORYLASE"/>
    <property type="match status" value="1"/>
</dbReference>
<dbReference type="EMBL" id="QRMS01000004">
    <property type="protein sequence ID" value="RHJ85980.1"/>
    <property type="molecule type" value="Genomic_DNA"/>
</dbReference>
<dbReference type="RefSeq" id="WP_118336118.1">
    <property type="nucleotide sequence ID" value="NZ_AP025567.1"/>
</dbReference>
<protein>
    <submittedName>
        <fullName evidence="5">Nucleoside phosphorylase</fullName>
    </submittedName>
</protein>
<keyword evidence="6" id="KW-1185">Reference proteome</keyword>
<organism evidence="5 6">
    <name type="scientific">Emergencia timonensis</name>
    <dbReference type="NCBI Taxonomy" id="1776384"/>
    <lineage>
        <taxon>Bacteria</taxon>
        <taxon>Bacillati</taxon>
        <taxon>Bacillota</taxon>
        <taxon>Clostridia</taxon>
        <taxon>Peptostreptococcales</taxon>
        <taxon>Anaerovoracaceae</taxon>
        <taxon>Emergencia</taxon>
    </lineage>
</organism>
<evidence type="ECO:0000313" key="6">
    <source>
        <dbReference type="Proteomes" id="UP000284841"/>
    </source>
</evidence>
<keyword evidence="3" id="KW-0808">Transferase</keyword>
<evidence type="ECO:0000259" key="4">
    <source>
        <dbReference type="Pfam" id="PF01048"/>
    </source>
</evidence>
<name>A0A415DYU1_9FIRM</name>
<dbReference type="InterPro" id="IPR035994">
    <property type="entry name" value="Nucleoside_phosphorylase_sf"/>
</dbReference>
<dbReference type="GO" id="GO:0016763">
    <property type="term" value="F:pentosyltransferase activity"/>
    <property type="evidence" value="ECO:0007669"/>
    <property type="project" value="InterPro"/>
</dbReference>
<dbReference type="Pfam" id="PF01048">
    <property type="entry name" value="PNP_UDP_1"/>
    <property type="match status" value="1"/>
</dbReference>
<dbReference type="PANTHER" id="PTHR43691:SF13">
    <property type="entry name" value="URIDINE PHOSPHORYLASE"/>
    <property type="match status" value="1"/>
</dbReference>
<dbReference type="STRING" id="1776384.GCA_900086585_01772"/>
<evidence type="ECO:0000256" key="3">
    <source>
        <dbReference type="ARBA" id="ARBA00022679"/>
    </source>
</evidence>
<gene>
    <name evidence="5" type="ORF">DW099_14150</name>
</gene>
<dbReference type="SUPFAM" id="SSF53167">
    <property type="entry name" value="Purine and uridine phosphorylases"/>
    <property type="match status" value="1"/>
</dbReference>
<keyword evidence="2" id="KW-0328">Glycosyltransferase</keyword>